<evidence type="ECO:0000313" key="4">
    <source>
        <dbReference type="Proteomes" id="UP000006591"/>
    </source>
</evidence>
<dbReference type="EnsemblPlants" id="ONIVA03G04860.1">
    <property type="protein sequence ID" value="ONIVA03G04860.1"/>
    <property type="gene ID" value="ONIVA03G04860"/>
</dbReference>
<accession>A0A0E0GHB9</accession>
<protein>
    <submittedName>
        <fullName evidence="3">Uncharacterized protein</fullName>
    </submittedName>
</protein>
<feature type="chain" id="PRO_5002360522" evidence="2">
    <location>
        <begin position="28"/>
        <end position="112"/>
    </location>
</feature>
<dbReference type="Proteomes" id="UP000006591">
    <property type="component" value="Chromosome 3"/>
</dbReference>
<dbReference type="Gramene" id="ONIVA03G04860.1">
    <property type="protein sequence ID" value="ONIVA03G04860.1"/>
    <property type="gene ID" value="ONIVA03G04860"/>
</dbReference>
<dbReference type="HOGENOM" id="CLU_2149935_0_0_1"/>
<evidence type="ECO:0000313" key="3">
    <source>
        <dbReference type="EnsemblPlants" id="ONIVA03G04860.1"/>
    </source>
</evidence>
<sequence>MAIVSRSRRLAVTLLLLLLLLFAVVAAAAVATKTEAGTEDAASKEDESWTGWAKEKITEGLGLKHHVADVDEEEDAARKAGHAAKSAQHTASGTSKLAARRRARSPAASCHA</sequence>
<feature type="signal peptide" evidence="2">
    <location>
        <begin position="1"/>
        <end position="27"/>
    </location>
</feature>
<organism evidence="3">
    <name type="scientific">Oryza nivara</name>
    <name type="common">Indian wild rice</name>
    <name type="synonym">Oryza sativa f. spontanea</name>
    <dbReference type="NCBI Taxonomy" id="4536"/>
    <lineage>
        <taxon>Eukaryota</taxon>
        <taxon>Viridiplantae</taxon>
        <taxon>Streptophyta</taxon>
        <taxon>Embryophyta</taxon>
        <taxon>Tracheophyta</taxon>
        <taxon>Spermatophyta</taxon>
        <taxon>Magnoliopsida</taxon>
        <taxon>Liliopsida</taxon>
        <taxon>Poales</taxon>
        <taxon>Poaceae</taxon>
        <taxon>BOP clade</taxon>
        <taxon>Oryzoideae</taxon>
        <taxon>Oryzeae</taxon>
        <taxon>Oryzinae</taxon>
        <taxon>Oryza</taxon>
    </lineage>
</organism>
<reference evidence="3" key="1">
    <citation type="submission" date="2015-04" db="UniProtKB">
        <authorList>
            <consortium name="EnsemblPlants"/>
        </authorList>
    </citation>
    <scope>IDENTIFICATION</scope>
    <source>
        <strain evidence="3">SL10</strain>
    </source>
</reference>
<keyword evidence="2" id="KW-0732">Signal</keyword>
<keyword evidence="4" id="KW-1185">Reference proteome</keyword>
<evidence type="ECO:0000256" key="2">
    <source>
        <dbReference type="SAM" id="SignalP"/>
    </source>
</evidence>
<proteinExistence type="predicted"/>
<dbReference type="AlphaFoldDB" id="A0A0E0GHB9"/>
<evidence type="ECO:0000256" key="1">
    <source>
        <dbReference type="SAM" id="MobiDB-lite"/>
    </source>
</evidence>
<reference evidence="3" key="2">
    <citation type="submission" date="2018-04" db="EMBL/GenBank/DDBJ databases">
        <title>OnivRS2 (Oryza nivara Reference Sequence Version 2).</title>
        <authorList>
            <person name="Zhang J."/>
            <person name="Kudrna D."/>
            <person name="Lee S."/>
            <person name="Talag J."/>
            <person name="Rajasekar S."/>
            <person name="Welchert J."/>
            <person name="Hsing Y.-I."/>
            <person name="Wing R.A."/>
        </authorList>
    </citation>
    <scope>NUCLEOTIDE SEQUENCE [LARGE SCALE GENOMIC DNA]</scope>
    <source>
        <strain evidence="3">SL10</strain>
    </source>
</reference>
<name>A0A0E0GHB9_ORYNI</name>
<dbReference type="STRING" id="4536.A0A0E0GHB9"/>
<feature type="region of interest" description="Disordered" evidence="1">
    <location>
        <begin position="63"/>
        <end position="112"/>
    </location>
</feature>